<sequence>MRPFSRLLLATLLSTIIFSSCSRPVAYFQPTARQQFTSTQSIVSVKPTEASASDLIETEPAVAVSPSEPIIQTKQAISQVETYVRNDSKLASNKKLAKRIARVNELLSAPKTQEALATKTTTTKTTLAQRLMLKQVDKKIKNHLSPEKPMAKSVLTIGLIIGIIGLILLLLNVASPLGIIALLVGLVLILVDLIR</sequence>
<evidence type="ECO:0000256" key="1">
    <source>
        <dbReference type="SAM" id="Phobius"/>
    </source>
</evidence>
<protein>
    <submittedName>
        <fullName evidence="3">Uncharacterized protein</fullName>
    </submittedName>
</protein>
<dbReference type="PROSITE" id="PS51257">
    <property type="entry name" value="PROKAR_LIPOPROTEIN"/>
    <property type="match status" value="1"/>
</dbReference>
<dbReference type="AlphaFoldDB" id="A0A7K1SQ97"/>
<keyword evidence="1" id="KW-1133">Transmembrane helix</keyword>
<feature type="chain" id="PRO_5029494326" evidence="2">
    <location>
        <begin position="23"/>
        <end position="195"/>
    </location>
</feature>
<keyword evidence="1" id="KW-0472">Membrane</keyword>
<keyword evidence="1" id="KW-0812">Transmembrane</keyword>
<organism evidence="3 4">
    <name type="scientific">Spirosoma arboris</name>
    <dbReference type="NCBI Taxonomy" id="2682092"/>
    <lineage>
        <taxon>Bacteria</taxon>
        <taxon>Pseudomonadati</taxon>
        <taxon>Bacteroidota</taxon>
        <taxon>Cytophagia</taxon>
        <taxon>Cytophagales</taxon>
        <taxon>Cytophagaceae</taxon>
        <taxon>Spirosoma</taxon>
    </lineage>
</organism>
<comment type="caution">
    <text evidence="3">The sequence shown here is derived from an EMBL/GenBank/DDBJ whole genome shotgun (WGS) entry which is preliminary data.</text>
</comment>
<proteinExistence type="predicted"/>
<feature type="signal peptide" evidence="2">
    <location>
        <begin position="1"/>
        <end position="22"/>
    </location>
</feature>
<evidence type="ECO:0000313" key="4">
    <source>
        <dbReference type="Proteomes" id="UP000436006"/>
    </source>
</evidence>
<keyword evidence="2" id="KW-0732">Signal</keyword>
<feature type="transmembrane region" description="Helical" evidence="1">
    <location>
        <begin position="150"/>
        <end position="170"/>
    </location>
</feature>
<gene>
    <name evidence="3" type="ORF">GO755_38465</name>
</gene>
<keyword evidence="4" id="KW-1185">Reference proteome</keyword>
<evidence type="ECO:0000313" key="3">
    <source>
        <dbReference type="EMBL" id="MVM35961.1"/>
    </source>
</evidence>
<name>A0A7K1SQ97_9BACT</name>
<dbReference type="Proteomes" id="UP000436006">
    <property type="component" value="Unassembled WGS sequence"/>
</dbReference>
<dbReference type="RefSeq" id="WP_157590761.1">
    <property type="nucleotide sequence ID" value="NZ_WPIN01000029.1"/>
</dbReference>
<dbReference type="EMBL" id="WPIN01000029">
    <property type="protein sequence ID" value="MVM35961.1"/>
    <property type="molecule type" value="Genomic_DNA"/>
</dbReference>
<accession>A0A7K1SQ97</accession>
<evidence type="ECO:0000256" key="2">
    <source>
        <dbReference type="SAM" id="SignalP"/>
    </source>
</evidence>
<reference evidence="3 4" key="1">
    <citation type="submission" date="2019-12" db="EMBL/GenBank/DDBJ databases">
        <title>Spirosoma sp. HMF4905 genome sequencing and assembly.</title>
        <authorList>
            <person name="Kang H."/>
            <person name="Cha I."/>
            <person name="Kim H."/>
            <person name="Joh K."/>
        </authorList>
    </citation>
    <scope>NUCLEOTIDE SEQUENCE [LARGE SCALE GENOMIC DNA]</scope>
    <source>
        <strain evidence="3 4">HMF4905</strain>
    </source>
</reference>